<reference evidence="2 3" key="1">
    <citation type="submission" date="2016-03" db="EMBL/GenBank/DDBJ databases">
        <title>Spore heat resistance.</title>
        <authorList>
            <person name="Boekhorst J."/>
            <person name="Berendsen E.M."/>
            <person name="Wells-Bennik M.H."/>
            <person name="Kuipers O.P."/>
        </authorList>
    </citation>
    <scope>NUCLEOTIDE SEQUENCE [LARGE SCALE GENOMIC DNA]</scope>
    <source>
        <strain evidence="2 3">AF16</strain>
    </source>
</reference>
<feature type="transmembrane region" description="Helical" evidence="1">
    <location>
        <begin position="6"/>
        <end position="22"/>
    </location>
</feature>
<comment type="caution">
    <text evidence="2">The sequence shown here is derived from an EMBL/GenBank/DDBJ whole genome shotgun (WGS) entry which is preliminary data.</text>
</comment>
<keyword evidence="3" id="KW-1185">Reference proteome</keyword>
<keyword evidence="1" id="KW-1133">Transmembrane helix</keyword>
<evidence type="ECO:0000313" key="3">
    <source>
        <dbReference type="Proteomes" id="UP000078336"/>
    </source>
</evidence>
<accession>A0A178T4M0</accession>
<sequence length="42" mass="4905">MGFGSISFYFLTFLLYSILIVHEQYTFCTSTNVTKTITMKKE</sequence>
<dbReference type="EMBL" id="LUCQ01000163">
    <property type="protein sequence ID" value="OAO76420.1"/>
    <property type="molecule type" value="Genomic_DNA"/>
</dbReference>
<dbReference type="AlphaFoldDB" id="A0A178T4M0"/>
<evidence type="ECO:0000313" key="2">
    <source>
        <dbReference type="EMBL" id="OAO76420.1"/>
    </source>
</evidence>
<organism evidence="2 3">
    <name type="scientific">Anoxybacillus flavithermus</name>
    <dbReference type="NCBI Taxonomy" id="33934"/>
    <lineage>
        <taxon>Bacteria</taxon>
        <taxon>Bacillati</taxon>
        <taxon>Bacillota</taxon>
        <taxon>Bacilli</taxon>
        <taxon>Bacillales</taxon>
        <taxon>Anoxybacillaceae</taxon>
        <taxon>Anoxybacillus</taxon>
    </lineage>
</organism>
<keyword evidence="1" id="KW-0812">Transmembrane</keyword>
<evidence type="ECO:0000256" key="1">
    <source>
        <dbReference type="SAM" id="Phobius"/>
    </source>
</evidence>
<keyword evidence="1" id="KW-0472">Membrane</keyword>
<name>A0A178T4M0_9BACL</name>
<proteinExistence type="predicted"/>
<gene>
    <name evidence="2" type="ORF">TAF16_2609</name>
</gene>
<protein>
    <submittedName>
        <fullName evidence="2">Uncharacterized protein</fullName>
    </submittedName>
</protein>
<dbReference type="Proteomes" id="UP000078336">
    <property type="component" value="Unassembled WGS sequence"/>
</dbReference>